<dbReference type="Gene3D" id="3.90.960.10">
    <property type="entry name" value="YbaK/aminoacyl-tRNA synthetase-associated domain"/>
    <property type="match status" value="1"/>
</dbReference>
<dbReference type="GO" id="GO:0002161">
    <property type="term" value="F:aminoacyl-tRNA deacylase activity"/>
    <property type="evidence" value="ECO:0007669"/>
    <property type="project" value="InterPro"/>
</dbReference>
<accession>A0A7C1JTS0</accession>
<evidence type="ECO:0000313" key="2">
    <source>
        <dbReference type="EMBL" id="HDX32247.1"/>
    </source>
</evidence>
<dbReference type="PANTHER" id="PTHR30411:SF1">
    <property type="entry name" value="CYTOPLASMIC PROTEIN"/>
    <property type="match status" value="1"/>
</dbReference>
<evidence type="ECO:0000259" key="1">
    <source>
        <dbReference type="Pfam" id="PF04073"/>
    </source>
</evidence>
<dbReference type="AlphaFoldDB" id="A0A7C1JTS0"/>
<dbReference type="EMBL" id="DSMG01000120">
    <property type="protein sequence ID" value="HDX32247.1"/>
    <property type="molecule type" value="Genomic_DNA"/>
</dbReference>
<feature type="domain" description="YbaK/aminoacyl-tRNA synthetase-associated" evidence="1">
    <location>
        <begin position="31"/>
        <end position="160"/>
    </location>
</feature>
<protein>
    <submittedName>
        <fullName evidence="2">YbaK/EbsC family protein</fullName>
    </submittedName>
</protein>
<proteinExistence type="predicted"/>
<dbReference type="PANTHER" id="PTHR30411">
    <property type="entry name" value="CYTOPLASMIC PROTEIN"/>
    <property type="match status" value="1"/>
</dbReference>
<sequence>MEFVLRTPDDLQQFLIEHNICAELLRGIGHTPTVPAAAHALGVEPEQIIKTLLFLVEHPGQAEPTPVVVISHGERRVDKSKLAERFGVGKKRVTLAPAQTVAALLGYPAGGVPPFGHAITLPVIVDASIQATVERHGGVIFGGGGDDRTMMRLTVAELLRVTNAEVLGVS</sequence>
<dbReference type="SUPFAM" id="SSF55826">
    <property type="entry name" value="YbaK/ProRS associated domain"/>
    <property type="match status" value="1"/>
</dbReference>
<dbReference type="InterPro" id="IPR007214">
    <property type="entry name" value="YbaK/aa-tRNA-synth-assoc-dom"/>
</dbReference>
<gene>
    <name evidence="2" type="ORF">ENQ20_12295</name>
</gene>
<name>A0A7C1JTS0_9CHLR</name>
<dbReference type="InterPro" id="IPR036754">
    <property type="entry name" value="YbaK/aa-tRNA-synt-asso_dom_sf"/>
</dbReference>
<comment type="caution">
    <text evidence="2">The sequence shown here is derived from an EMBL/GenBank/DDBJ whole genome shotgun (WGS) entry which is preliminary data.</text>
</comment>
<reference evidence="2" key="1">
    <citation type="journal article" date="2020" name="mSystems">
        <title>Genome- and Community-Level Interaction Insights into Carbon Utilization and Element Cycling Functions of Hydrothermarchaeota in Hydrothermal Sediment.</title>
        <authorList>
            <person name="Zhou Z."/>
            <person name="Liu Y."/>
            <person name="Xu W."/>
            <person name="Pan J."/>
            <person name="Luo Z.H."/>
            <person name="Li M."/>
        </authorList>
    </citation>
    <scope>NUCLEOTIDE SEQUENCE [LARGE SCALE GENOMIC DNA]</scope>
    <source>
        <strain evidence="2">SpSt-289</strain>
    </source>
</reference>
<dbReference type="Pfam" id="PF04073">
    <property type="entry name" value="tRNA_edit"/>
    <property type="match status" value="1"/>
</dbReference>
<organism evidence="2">
    <name type="scientific">Caldilinea aerophila</name>
    <dbReference type="NCBI Taxonomy" id="133453"/>
    <lineage>
        <taxon>Bacteria</taxon>
        <taxon>Bacillati</taxon>
        <taxon>Chloroflexota</taxon>
        <taxon>Caldilineae</taxon>
        <taxon>Caldilineales</taxon>
        <taxon>Caldilineaceae</taxon>
        <taxon>Caldilinea</taxon>
    </lineage>
</organism>